<dbReference type="EMBL" id="JAKUCV010003541">
    <property type="protein sequence ID" value="KAJ4838464.1"/>
    <property type="molecule type" value="Genomic_DNA"/>
</dbReference>
<gene>
    <name evidence="5" type="ORF">Tsubulata_034926</name>
</gene>
<comment type="caution">
    <text evidence="5">The sequence shown here is derived from an EMBL/GenBank/DDBJ whole genome shotgun (WGS) entry which is preliminary data.</text>
</comment>
<dbReference type="PANTHER" id="PTHR47967:SF60">
    <property type="entry name" value="PROTEIN ASPARTIC PROTEASE IN GUARD CELL 1-LIKE"/>
    <property type="match status" value="1"/>
</dbReference>
<dbReference type="Gene3D" id="2.40.70.10">
    <property type="entry name" value="Acid Proteases"/>
    <property type="match status" value="2"/>
</dbReference>
<dbReference type="Proteomes" id="UP001141552">
    <property type="component" value="Unassembled WGS sequence"/>
</dbReference>
<dbReference type="InterPro" id="IPR032861">
    <property type="entry name" value="TAXi_N"/>
</dbReference>
<dbReference type="InterPro" id="IPR051708">
    <property type="entry name" value="Plant_Aspart_Prot_A1"/>
</dbReference>
<evidence type="ECO:0000259" key="4">
    <source>
        <dbReference type="PROSITE" id="PS51767"/>
    </source>
</evidence>
<evidence type="ECO:0000256" key="3">
    <source>
        <dbReference type="ARBA" id="ARBA00022801"/>
    </source>
</evidence>
<dbReference type="GO" id="GO:0006508">
    <property type="term" value="P:proteolysis"/>
    <property type="evidence" value="ECO:0007669"/>
    <property type="project" value="UniProtKB-KW"/>
</dbReference>
<reference evidence="5" key="1">
    <citation type="submission" date="2022-02" db="EMBL/GenBank/DDBJ databases">
        <authorList>
            <person name="Henning P.M."/>
            <person name="McCubbin A.G."/>
            <person name="Shore J.S."/>
        </authorList>
    </citation>
    <scope>NUCLEOTIDE SEQUENCE</scope>
    <source>
        <strain evidence="5">F60SS</strain>
        <tissue evidence="5">Leaves</tissue>
    </source>
</reference>
<keyword evidence="3" id="KW-0378">Hydrolase</keyword>
<dbReference type="SUPFAM" id="SSF50630">
    <property type="entry name" value="Acid proteases"/>
    <property type="match status" value="1"/>
</dbReference>
<protein>
    <recommendedName>
        <fullName evidence="4">Peptidase A1 domain-containing protein</fullName>
    </recommendedName>
</protein>
<feature type="non-terminal residue" evidence="5">
    <location>
        <position position="1"/>
    </location>
</feature>
<dbReference type="PROSITE" id="PS51767">
    <property type="entry name" value="PEPTIDASE_A1"/>
    <property type="match status" value="1"/>
</dbReference>
<dbReference type="GO" id="GO:0008233">
    <property type="term" value="F:peptidase activity"/>
    <property type="evidence" value="ECO:0007669"/>
    <property type="project" value="UniProtKB-KW"/>
</dbReference>
<dbReference type="InterPro" id="IPR021109">
    <property type="entry name" value="Peptidase_aspartic_dom_sf"/>
</dbReference>
<dbReference type="OrthoDB" id="2747330at2759"/>
<evidence type="ECO:0000256" key="1">
    <source>
        <dbReference type="ARBA" id="ARBA00007447"/>
    </source>
</evidence>
<proteinExistence type="inferred from homology"/>
<comment type="similarity">
    <text evidence="1">Belongs to the peptidase A1 family.</text>
</comment>
<sequence length="258" mass="28186">MRVKTLAQILITEPNRSSMSANVEYGALFGTLEYLVRVGIGNPPSYQYMVVDTGSDLPWIQCQPCFHCYPQFDPIYDPKQSSSYSEASCESTKCQFLGKYHSCENQQCKYKMSYGDGSSSAGLLAYDTFRFGNTKVSSIAFGCGHQNEGFVNSGGILGLGRGDLSFLNQLGGKSAGIFSYCLVEPGSEACIGIGDETIANGAAWIPIMYNPRADPSYYYLENMVVPIPEQAFQLNYKGQGGVILDTGTVITRFPRASR</sequence>
<dbReference type="FunFam" id="2.40.70.10:FF:000031">
    <property type="entry name" value="Aspartyl protease AED1"/>
    <property type="match status" value="1"/>
</dbReference>
<dbReference type="InterPro" id="IPR033121">
    <property type="entry name" value="PEPTIDASE_A1"/>
</dbReference>
<reference evidence="5" key="2">
    <citation type="journal article" date="2023" name="Plants (Basel)">
        <title>Annotation of the Turnera subulata (Passifloraceae) Draft Genome Reveals the S-Locus Evolved after the Divergence of Turneroideae from Passifloroideae in a Stepwise Manner.</title>
        <authorList>
            <person name="Henning P.M."/>
            <person name="Roalson E.H."/>
            <person name="Mir W."/>
            <person name="McCubbin A.G."/>
            <person name="Shore J.S."/>
        </authorList>
    </citation>
    <scope>NUCLEOTIDE SEQUENCE</scope>
    <source>
        <strain evidence="5">F60SS</strain>
    </source>
</reference>
<evidence type="ECO:0000313" key="6">
    <source>
        <dbReference type="Proteomes" id="UP001141552"/>
    </source>
</evidence>
<keyword evidence="2" id="KW-0645">Protease</keyword>
<dbReference type="PANTHER" id="PTHR47967">
    <property type="entry name" value="OS07G0603500 PROTEIN-RELATED"/>
    <property type="match status" value="1"/>
</dbReference>
<keyword evidence="6" id="KW-1185">Reference proteome</keyword>
<evidence type="ECO:0000313" key="5">
    <source>
        <dbReference type="EMBL" id="KAJ4838464.1"/>
    </source>
</evidence>
<evidence type="ECO:0000256" key="2">
    <source>
        <dbReference type="ARBA" id="ARBA00022670"/>
    </source>
</evidence>
<dbReference type="AlphaFoldDB" id="A0A9Q0FXC9"/>
<feature type="domain" description="Peptidase A1" evidence="4">
    <location>
        <begin position="34"/>
        <end position="258"/>
    </location>
</feature>
<accession>A0A9Q0FXC9</accession>
<dbReference type="Pfam" id="PF14543">
    <property type="entry name" value="TAXi_N"/>
    <property type="match status" value="1"/>
</dbReference>
<name>A0A9Q0FXC9_9ROSI</name>
<organism evidence="5 6">
    <name type="scientific">Turnera subulata</name>
    <dbReference type="NCBI Taxonomy" id="218843"/>
    <lineage>
        <taxon>Eukaryota</taxon>
        <taxon>Viridiplantae</taxon>
        <taxon>Streptophyta</taxon>
        <taxon>Embryophyta</taxon>
        <taxon>Tracheophyta</taxon>
        <taxon>Spermatophyta</taxon>
        <taxon>Magnoliopsida</taxon>
        <taxon>eudicotyledons</taxon>
        <taxon>Gunneridae</taxon>
        <taxon>Pentapetalae</taxon>
        <taxon>rosids</taxon>
        <taxon>fabids</taxon>
        <taxon>Malpighiales</taxon>
        <taxon>Passifloraceae</taxon>
        <taxon>Turnera</taxon>
    </lineage>
</organism>